<dbReference type="Proteomes" id="UP000824782">
    <property type="component" value="Unassembled WGS sequence"/>
</dbReference>
<proteinExistence type="predicted"/>
<sequence>MWDMQIYFYVCVSFISPMRSWKTPGGHFHFFFYSFPPETGASLIASVTGGMTTSEELYLVQLDQAALINPFIPMVMSKYSGH</sequence>
<keyword evidence="2" id="KW-1185">Reference proteome</keyword>
<reference evidence="1" key="1">
    <citation type="thesis" date="2020" institute="ProQuest LLC" country="789 East Eisenhower Parkway, Ann Arbor, MI, USA">
        <title>Comparative Genomics and Chromosome Evolution.</title>
        <authorList>
            <person name="Mudd A.B."/>
        </authorList>
    </citation>
    <scope>NUCLEOTIDE SEQUENCE</scope>
    <source>
        <strain evidence="1">237g6f4</strain>
        <tissue evidence="1">Blood</tissue>
    </source>
</reference>
<gene>
    <name evidence="1" type="ORF">GDO81_023965</name>
</gene>
<organism evidence="1 2">
    <name type="scientific">Engystomops pustulosus</name>
    <name type="common">Tungara frog</name>
    <name type="synonym">Physalaemus pustulosus</name>
    <dbReference type="NCBI Taxonomy" id="76066"/>
    <lineage>
        <taxon>Eukaryota</taxon>
        <taxon>Metazoa</taxon>
        <taxon>Chordata</taxon>
        <taxon>Craniata</taxon>
        <taxon>Vertebrata</taxon>
        <taxon>Euteleostomi</taxon>
        <taxon>Amphibia</taxon>
        <taxon>Batrachia</taxon>
        <taxon>Anura</taxon>
        <taxon>Neobatrachia</taxon>
        <taxon>Hyloidea</taxon>
        <taxon>Leptodactylidae</taxon>
        <taxon>Leiuperinae</taxon>
        <taxon>Engystomops</taxon>
    </lineage>
</organism>
<dbReference type="EMBL" id="WNYA01027058">
    <property type="protein sequence ID" value="KAG8537766.1"/>
    <property type="molecule type" value="Genomic_DNA"/>
</dbReference>
<accession>A0AAV6YLE8</accession>
<protein>
    <submittedName>
        <fullName evidence="1">Uncharacterized protein</fullName>
    </submittedName>
</protein>
<evidence type="ECO:0000313" key="2">
    <source>
        <dbReference type="Proteomes" id="UP000824782"/>
    </source>
</evidence>
<comment type="caution">
    <text evidence="1">The sequence shown here is derived from an EMBL/GenBank/DDBJ whole genome shotgun (WGS) entry which is preliminary data.</text>
</comment>
<evidence type="ECO:0000313" key="1">
    <source>
        <dbReference type="EMBL" id="KAG8537766.1"/>
    </source>
</evidence>
<dbReference type="AlphaFoldDB" id="A0AAV6YLE8"/>
<name>A0AAV6YLE8_ENGPU</name>